<sequence>MIAHWTYSTVFSCRTSEEPLELCGAHRPQARPAPARRASLLRGEEQTVSDGRSDVKLSGWTTLNRWASSRKHRIPRTRGNLYAREYPGEGPTFVMMHGFPDNLQIYDFLIPHRTEAGRHVVVFDFMGFGASDKPVSEKYGFRQQVEDLLSVANALGLDRIVPVAHDSSGPAAINIALDYARRVLPFVFATRFMRKPRRSDTPSLSSCSPRKT</sequence>
<dbReference type="InterPro" id="IPR029058">
    <property type="entry name" value="AB_hydrolase_fold"/>
</dbReference>
<dbReference type="SUPFAM" id="SSF53474">
    <property type="entry name" value="alpha/beta-Hydrolases"/>
    <property type="match status" value="1"/>
</dbReference>
<dbReference type="InterPro" id="IPR050266">
    <property type="entry name" value="AB_hydrolase_sf"/>
</dbReference>
<organism evidence="2 3">
    <name type="scientific">Caballeronia terrestris</name>
    <dbReference type="NCBI Taxonomy" id="1226301"/>
    <lineage>
        <taxon>Bacteria</taxon>
        <taxon>Pseudomonadati</taxon>
        <taxon>Pseudomonadota</taxon>
        <taxon>Betaproteobacteria</taxon>
        <taxon>Burkholderiales</taxon>
        <taxon>Burkholderiaceae</taxon>
        <taxon>Caballeronia</taxon>
    </lineage>
</organism>
<evidence type="ECO:0000259" key="1">
    <source>
        <dbReference type="Pfam" id="PF00561"/>
    </source>
</evidence>
<dbReference type="InterPro" id="IPR000073">
    <property type="entry name" value="AB_hydrolase_1"/>
</dbReference>
<evidence type="ECO:0000313" key="3">
    <source>
        <dbReference type="Proteomes" id="UP000054925"/>
    </source>
</evidence>
<feature type="domain" description="AB hydrolase-1" evidence="1">
    <location>
        <begin position="91"/>
        <end position="188"/>
    </location>
</feature>
<accession>A0A158KUY5</accession>
<comment type="caution">
    <text evidence="2">The sequence shown here is derived from an EMBL/GenBank/DDBJ whole genome shotgun (WGS) entry which is preliminary data.</text>
</comment>
<dbReference type="Proteomes" id="UP000054925">
    <property type="component" value="Unassembled WGS sequence"/>
</dbReference>
<evidence type="ECO:0000313" key="2">
    <source>
        <dbReference type="EMBL" id="SAL84765.1"/>
    </source>
</evidence>
<dbReference type="EMBL" id="FCOL02000137">
    <property type="protein sequence ID" value="SAL84765.1"/>
    <property type="molecule type" value="Genomic_DNA"/>
</dbReference>
<protein>
    <submittedName>
        <fullName evidence="2">Alpha/beta hydrolase fold protein</fullName>
    </submittedName>
</protein>
<dbReference type="PANTHER" id="PTHR43798">
    <property type="entry name" value="MONOACYLGLYCEROL LIPASE"/>
    <property type="match status" value="1"/>
</dbReference>
<keyword evidence="3" id="KW-1185">Reference proteome</keyword>
<dbReference type="Pfam" id="PF00561">
    <property type="entry name" value="Abhydrolase_1"/>
    <property type="match status" value="1"/>
</dbReference>
<dbReference type="PANTHER" id="PTHR43798:SF33">
    <property type="entry name" value="HYDROLASE, PUTATIVE (AFU_ORTHOLOGUE AFUA_2G14860)-RELATED"/>
    <property type="match status" value="1"/>
</dbReference>
<name>A0A158KUY5_9BURK</name>
<dbReference type="GO" id="GO:0016787">
    <property type="term" value="F:hydrolase activity"/>
    <property type="evidence" value="ECO:0007669"/>
    <property type="project" value="UniProtKB-KW"/>
</dbReference>
<dbReference type="Gene3D" id="3.40.50.1820">
    <property type="entry name" value="alpha/beta hydrolase"/>
    <property type="match status" value="1"/>
</dbReference>
<dbReference type="GO" id="GO:0016020">
    <property type="term" value="C:membrane"/>
    <property type="evidence" value="ECO:0007669"/>
    <property type="project" value="TreeGrafter"/>
</dbReference>
<keyword evidence="2" id="KW-0378">Hydrolase</keyword>
<gene>
    <name evidence="2" type="ORF">AWB67_06762</name>
</gene>
<dbReference type="AlphaFoldDB" id="A0A158KUY5"/>
<reference evidence="2" key="1">
    <citation type="submission" date="2016-01" db="EMBL/GenBank/DDBJ databases">
        <authorList>
            <person name="Peeters C."/>
        </authorList>
    </citation>
    <scope>NUCLEOTIDE SEQUENCE [LARGE SCALE GENOMIC DNA]</scope>
    <source>
        <strain evidence="2">LMG 22937</strain>
    </source>
</reference>
<proteinExistence type="predicted"/>